<evidence type="ECO:0000259" key="8">
    <source>
        <dbReference type="PROSITE" id="PS50928"/>
    </source>
</evidence>
<feature type="transmembrane region" description="Helical" evidence="7">
    <location>
        <begin position="123"/>
        <end position="146"/>
    </location>
</feature>
<dbReference type="GO" id="GO:0005886">
    <property type="term" value="C:plasma membrane"/>
    <property type="evidence" value="ECO:0007669"/>
    <property type="project" value="UniProtKB-SubCell"/>
</dbReference>
<dbReference type="PROSITE" id="PS50928">
    <property type="entry name" value="ABC_TM1"/>
    <property type="match status" value="1"/>
</dbReference>
<keyword evidence="4 7" id="KW-0812">Transmembrane</keyword>
<evidence type="ECO:0000256" key="7">
    <source>
        <dbReference type="RuleBase" id="RU363032"/>
    </source>
</evidence>
<evidence type="ECO:0000313" key="10">
    <source>
        <dbReference type="Proteomes" id="UP000432089"/>
    </source>
</evidence>
<feature type="domain" description="ABC transmembrane type-1" evidence="8">
    <location>
        <begin position="89"/>
        <end position="302"/>
    </location>
</feature>
<keyword evidence="5 7" id="KW-1133">Transmembrane helix</keyword>
<dbReference type="PANTHER" id="PTHR30193:SF37">
    <property type="entry name" value="INNER MEMBRANE ABC TRANSPORTER PERMEASE PROTEIN YCJO"/>
    <property type="match status" value="1"/>
</dbReference>
<evidence type="ECO:0000256" key="2">
    <source>
        <dbReference type="ARBA" id="ARBA00022448"/>
    </source>
</evidence>
<dbReference type="PANTHER" id="PTHR30193">
    <property type="entry name" value="ABC TRANSPORTER PERMEASE PROTEIN"/>
    <property type="match status" value="1"/>
</dbReference>
<evidence type="ECO:0000256" key="6">
    <source>
        <dbReference type="ARBA" id="ARBA00023136"/>
    </source>
</evidence>
<dbReference type="SUPFAM" id="SSF161098">
    <property type="entry name" value="MetI-like"/>
    <property type="match status" value="1"/>
</dbReference>
<dbReference type="Gene3D" id="1.10.3720.10">
    <property type="entry name" value="MetI-like"/>
    <property type="match status" value="1"/>
</dbReference>
<evidence type="ECO:0000256" key="5">
    <source>
        <dbReference type="ARBA" id="ARBA00022989"/>
    </source>
</evidence>
<dbReference type="InterPro" id="IPR000515">
    <property type="entry name" value="MetI-like"/>
</dbReference>
<feature type="transmembrane region" description="Helical" evidence="7">
    <location>
        <begin position="28"/>
        <end position="55"/>
    </location>
</feature>
<dbReference type="CDD" id="cd06261">
    <property type="entry name" value="TM_PBP2"/>
    <property type="match status" value="1"/>
</dbReference>
<dbReference type="InterPro" id="IPR051393">
    <property type="entry name" value="ABC_transporter_permease"/>
</dbReference>
<keyword evidence="6 7" id="KW-0472">Membrane</keyword>
<feature type="transmembrane region" description="Helical" evidence="7">
    <location>
        <begin position="178"/>
        <end position="202"/>
    </location>
</feature>
<reference evidence="9 10" key="1">
    <citation type="submission" date="2019-09" db="EMBL/GenBank/DDBJ databases">
        <title>YIM 132180 draft genome.</title>
        <authorList>
            <person name="Zhang K."/>
        </authorList>
    </citation>
    <scope>NUCLEOTIDE SEQUENCE [LARGE SCALE GENOMIC DNA]</scope>
    <source>
        <strain evidence="9 10">YIM 132180</strain>
    </source>
</reference>
<comment type="subcellular location">
    <subcellularLocation>
        <location evidence="1 7">Cell membrane</location>
        <topology evidence="1 7">Multi-pass membrane protein</topology>
    </subcellularLocation>
</comment>
<protein>
    <submittedName>
        <fullName evidence="9">Sugar ABC transporter permease</fullName>
    </submittedName>
</protein>
<dbReference type="AlphaFoldDB" id="A0A7V7PTG5"/>
<feature type="transmembrane region" description="Helical" evidence="7">
    <location>
        <begin position="281"/>
        <end position="303"/>
    </location>
</feature>
<dbReference type="Proteomes" id="UP000432089">
    <property type="component" value="Unassembled WGS sequence"/>
</dbReference>
<comment type="similarity">
    <text evidence="7">Belongs to the binding-protein-dependent transport system permease family.</text>
</comment>
<dbReference type="RefSeq" id="WP_150967915.1">
    <property type="nucleotide sequence ID" value="NZ_VZDO01000001.1"/>
</dbReference>
<accession>A0A7V7PTG5</accession>
<proteinExistence type="inferred from homology"/>
<dbReference type="GO" id="GO:0055085">
    <property type="term" value="P:transmembrane transport"/>
    <property type="evidence" value="ECO:0007669"/>
    <property type="project" value="InterPro"/>
</dbReference>
<evidence type="ECO:0000256" key="1">
    <source>
        <dbReference type="ARBA" id="ARBA00004651"/>
    </source>
</evidence>
<organism evidence="9 10">
    <name type="scientific">Plantimonas leprariae</name>
    <dbReference type="NCBI Taxonomy" id="2615207"/>
    <lineage>
        <taxon>Bacteria</taxon>
        <taxon>Pseudomonadati</taxon>
        <taxon>Pseudomonadota</taxon>
        <taxon>Alphaproteobacteria</taxon>
        <taxon>Hyphomicrobiales</taxon>
        <taxon>Aurantimonadaceae</taxon>
        <taxon>Plantimonas</taxon>
    </lineage>
</organism>
<name>A0A7V7PTG5_9HYPH</name>
<evidence type="ECO:0000256" key="4">
    <source>
        <dbReference type="ARBA" id="ARBA00022692"/>
    </source>
</evidence>
<keyword evidence="2 7" id="KW-0813">Transport</keyword>
<dbReference type="EMBL" id="VZDO01000001">
    <property type="protein sequence ID" value="KAB0682942.1"/>
    <property type="molecule type" value="Genomic_DNA"/>
</dbReference>
<feature type="transmembrane region" description="Helical" evidence="7">
    <location>
        <begin position="93"/>
        <end position="116"/>
    </location>
</feature>
<evidence type="ECO:0000256" key="3">
    <source>
        <dbReference type="ARBA" id="ARBA00022475"/>
    </source>
</evidence>
<dbReference type="InterPro" id="IPR035906">
    <property type="entry name" value="MetI-like_sf"/>
</dbReference>
<evidence type="ECO:0000313" key="9">
    <source>
        <dbReference type="EMBL" id="KAB0682942.1"/>
    </source>
</evidence>
<keyword evidence="10" id="KW-1185">Reference proteome</keyword>
<comment type="caution">
    <text evidence="9">The sequence shown here is derived from an EMBL/GenBank/DDBJ whole genome shotgun (WGS) entry which is preliminary data.</text>
</comment>
<sequence>MAVSIEAAGPQRAGSASLRLRRAILGDAALGIALSLPVILLMTALVFAPALVSLWDSFHRVNPMLPGEPFIGLRNYTQMFADPAVRAAWWNTWIYVVLAVALELAAGLAAALLLNALRIGRRWMLAAVILPWALPPVVNAIVWAWIYNPRYGLLNGLLVQLGLLEETGRVWMNSQGTALVLVTLVHVWRMMPLNAVILLAALQSVPNELYEAAKVDGSTPWHSFRTITLPLISGALGIALTQSTITAFNLFDEAWILNGASATTRPIQGQIYITAFQNLRFSYGMAMSITVMLVSVAVSALYVRRIYRETRYD</sequence>
<keyword evidence="3" id="KW-1003">Cell membrane</keyword>
<gene>
    <name evidence="9" type="ORF">F6X38_02350</name>
</gene>
<feature type="transmembrane region" description="Helical" evidence="7">
    <location>
        <begin position="223"/>
        <end position="245"/>
    </location>
</feature>
<dbReference type="Pfam" id="PF00528">
    <property type="entry name" value="BPD_transp_1"/>
    <property type="match status" value="1"/>
</dbReference>